<dbReference type="CDD" id="cd01392">
    <property type="entry name" value="HTH_LacI"/>
    <property type="match status" value="1"/>
</dbReference>
<feature type="domain" description="HTH lacI-type" evidence="5">
    <location>
        <begin position="2"/>
        <end position="56"/>
    </location>
</feature>
<dbReference type="Gene3D" id="3.40.50.2300">
    <property type="match status" value="2"/>
</dbReference>
<dbReference type="SUPFAM" id="SSF53822">
    <property type="entry name" value="Periplasmic binding protein-like I"/>
    <property type="match status" value="1"/>
</dbReference>
<dbReference type="InterPro" id="IPR028082">
    <property type="entry name" value="Peripla_BP_I"/>
</dbReference>
<dbReference type="Pfam" id="PF00532">
    <property type="entry name" value="Peripla_BP_1"/>
    <property type="match status" value="1"/>
</dbReference>
<evidence type="ECO:0000256" key="3">
    <source>
        <dbReference type="ARBA" id="ARBA00023125"/>
    </source>
</evidence>
<evidence type="ECO:0000256" key="4">
    <source>
        <dbReference type="ARBA" id="ARBA00023163"/>
    </source>
</evidence>
<keyword evidence="3" id="KW-0238">DNA-binding</keyword>
<dbReference type="GO" id="GO:0003700">
    <property type="term" value="F:DNA-binding transcription factor activity"/>
    <property type="evidence" value="ECO:0007669"/>
    <property type="project" value="TreeGrafter"/>
</dbReference>
<proteinExistence type="predicted"/>
<dbReference type="SUPFAM" id="SSF47413">
    <property type="entry name" value="lambda repressor-like DNA-binding domains"/>
    <property type="match status" value="1"/>
</dbReference>
<protein>
    <submittedName>
        <fullName evidence="6">Transcriptional regulator, LacI family</fullName>
    </submittedName>
</protein>
<keyword evidence="1" id="KW-0678">Repressor</keyword>
<dbReference type="PANTHER" id="PTHR30146">
    <property type="entry name" value="LACI-RELATED TRANSCRIPTIONAL REPRESSOR"/>
    <property type="match status" value="1"/>
</dbReference>
<dbReference type="SMART" id="SM00354">
    <property type="entry name" value="HTH_LACI"/>
    <property type="match status" value="1"/>
</dbReference>
<gene>
    <name evidence="6" type="ORF">SAMN05216582_10713</name>
</gene>
<dbReference type="PROSITE" id="PS50932">
    <property type="entry name" value="HTH_LACI_2"/>
    <property type="match status" value="1"/>
</dbReference>
<evidence type="ECO:0000259" key="5">
    <source>
        <dbReference type="PROSITE" id="PS50932"/>
    </source>
</evidence>
<dbReference type="Gene3D" id="1.10.260.40">
    <property type="entry name" value="lambda repressor-like DNA-binding domains"/>
    <property type="match status" value="1"/>
</dbReference>
<accession>A0A1M6TAI5</accession>
<keyword evidence="4" id="KW-0804">Transcription</keyword>
<dbReference type="PROSITE" id="PS00356">
    <property type="entry name" value="HTH_LACI_1"/>
    <property type="match status" value="1"/>
</dbReference>
<evidence type="ECO:0000313" key="7">
    <source>
        <dbReference type="Proteomes" id="UP000184263"/>
    </source>
</evidence>
<dbReference type="InterPro" id="IPR010982">
    <property type="entry name" value="Lambda_DNA-bd_dom_sf"/>
</dbReference>
<name>A0A1M6TAI5_SELRU</name>
<dbReference type="AlphaFoldDB" id="A0A1M6TAI5"/>
<organism evidence="6 7">
    <name type="scientific">Selenomonas ruminantium</name>
    <dbReference type="NCBI Taxonomy" id="971"/>
    <lineage>
        <taxon>Bacteria</taxon>
        <taxon>Bacillati</taxon>
        <taxon>Bacillota</taxon>
        <taxon>Negativicutes</taxon>
        <taxon>Selenomonadales</taxon>
        <taxon>Selenomonadaceae</taxon>
        <taxon>Selenomonas</taxon>
    </lineage>
</organism>
<dbReference type="OrthoDB" id="9784962at2"/>
<keyword evidence="2" id="KW-0805">Transcription regulation</keyword>
<evidence type="ECO:0000256" key="2">
    <source>
        <dbReference type="ARBA" id="ARBA00023015"/>
    </source>
</evidence>
<dbReference type="PANTHER" id="PTHR30146:SF95">
    <property type="entry name" value="RIBOSE OPERON REPRESSOR"/>
    <property type="match status" value="1"/>
</dbReference>
<evidence type="ECO:0000313" key="6">
    <source>
        <dbReference type="EMBL" id="SHK53987.1"/>
    </source>
</evidence>
<dbReference type="InterPro" id="IPR001761">
    <property type="entry name" value="Peripla_BP/Lac1_sug-bd_dom"/>
</dbReference>
<sequence>MARIRDVAREAGVSVGTVSMVLNHNDYGSAAIRQKVQAAVKKLQYVPSEMARNLSLRRTMTVGIIVPTVSHPFFAELVGALEEALYHLGYKTMLCCTRQKENAEHVFIEMLQRQNMDGIIMGAHSLDTSLYQGLKQPIIAFDRYLSPDIPIVHTDHVQGGHLAAQAFLQHDCRHIVEISGSQMVKTPAGEYHQAFNEVMQAHGVKTDVVALPWNGFGLAESLALAEQIFVDYPDVDGILGSDISVSSCLQVAVRRGIKVPEQLKMVAYDGTFITQNGICRLTAVRQPIEDLAGVAAQKIVNMINGRPDDSPWVLPPILLPGETC</sequence>
<reference evidence="6 7" key="1">
    <citation type="submission" date="2016-11" db="EMBL/GenBank/DDBJ databases">
        <authorList>
            <person name="Jaros S."/>
            <person name="Januszkiewicz K."/>
            <person name="Wedrychowicz H."/>
        </authorList>
    </citation>
    <scope>NUCLEOTIDE SEQUENCE [LARGE SCALE GENOMIC DNA]</scope>
    <source>
        <strain evidence="6 7">HD4</strain>
    </source>
</reference>
<dbReference type="GO" id="GO:0000976">
    <property type="term" value="F:transcription cis-regulatory region binding"/>
    <property type="evidence" value="ECO:0007669"/>
    <property type="project" value="TreeGrafter"/>
</dbReference>
<dbReference type="RefSeq" id="WP_073088666.1">
    <property type="nucleotide sequence ID" value="NZ_FRBC01000007.1"/>
</dbReference>
<evidence type="ECO:0000256" key="1">
    <source>
        <dbReference type="ARBA" id="ARBA00022491"/>
    </source>
</evidence>
<dbReference type="Proteomes" id="UP000184263">
    <property type="component" value="Unassembled WGS sequence"/>
</dbReference>
<dbReference type="EMBL" id="FRBC01000007">
    <property type="protein sequence ID" value="SHK53987.1"/>
    <property type="molecule type" value="Genomic_DNA"/>
</dbReference>
<dbReference type="Pfam" id="PF00356">
    <property type="entry name" value="LacI"/>
    <property type="match status" value="1"/>
</dbReference>
<dbReference type="CDD" id="cd06291">
    <property type="entry name" value="PBP1_Qymf-like"/>
    <property type="match status" value="1"/>
</dbReference>
<dbReference type="InterPro" id="IPR000843">
    <property type="entry name" value="HTH_LacI"/>
</dbReference>